<dbReference type="OrthoDB" id="4499144at2759"/>
<protein>
    <submittedName>
        <fullName evidence="1">Uncharacterized protein</fullName>
    </submittedName>
</protein>
<reference evidence="1 2" key="1">
    <citation type="submission" date="2018-02" db="EMBL/GenBank/DDBJ databases">
        <title>The genomes of Aspergillus section Nigri reveals drivers in fungal speciation.</title>
        <authorList>
            <consortium name="DOE Joint Genome Institute"/>
            <person name="Vesth T.C."/>
            <person name="Nybo J."/>
            <person name="Theobald S."/>
            <person name="Brandl J."/>
            <person name="Frisvad J.C."/>
            <person name="Nielsen K.F."/>
            <person name="Lyhne E.K."/>
            <person name="Kogle M.E."/>
            <person name="Kuo A."/>
            <person name="Riley R."/>
            <person name="Clum A."/>
            <person name="Nolan M."/>
            <person name="Lipzen A."/>
            <person name="Salamov A."/>
            <person name="Henrissat B."/>
            <person name="Wiebenga A."/>
            <person name="De vries R.P."/>
            <person name="Grigoriev I.V."/>
            <person name="Mortensen U.H."/>
            <person name="Andersen M.R."/>
            <person name="Baker S.E."/>
        </authorList>
    </citation>
    <scope>NUCLEOTIDE SEQUENCE [LARGE SCALE GENOMIC DNA]</scope>
    <source>
        <strain evidence="1 2">CBS 121593</strain>
    </source>
</reference>
<dbReference type="VEuPathDB" id="FungiDB:BO80DRAFT_444718"/>
<proteinExistence type="predicted"/>
<dbReference type="Proteomes" id="UP000249402">
    <property type="component" value="Unassembled WGS sequence"/>
</dbReference>
<dbReference type="STRING" id="1448316.A0A395H0B7"/>
<name>A0A395H0B7_9EURO</name>
<evidence type="ECO:0000313" key="1">
    <source>
        <dbReference type="EMBL" id="RAL01272.1"/>
    </source>
</evidence>
<dbReference type="GeneID" id="37226314"/>
<gene>
    <name evidence="1" type="ORF">BO80DRAFT_444718</name>
</gene>
<dbReference type="AlphaFoldDB" id="A0A395H0B7"/>
<dbReference type="RefSeq" id="XP_025575599.1">
    <property type="nucleotide sequence ID" value="XM_025721449.1"/>
</dbReference>
<evidence type="ECO:0000313" key="2">
    <source>
        <dbReference type="Proteomes" id="UP000249402"/>
    </source>
</evidence>
<organism evidence="1 2">
    <name type="scientific">Aspergillus ibericus CBS 121593</name>
    <dbReference type="NCBI Taxonomy" id="1448316"/>
    <lineage>
        <taxon>Eukaryota</taxon>
        <taxon>Fungi</taxon>
        <taxon>Dikarya</taxon>
        <taxon>Ascomycota</taxon>
        <taxon>Pezizomycotina</taxon>
        <taxon>Eurotiomycetes</taxon>
        <taxon>Eurotiomycetidae</taxon>
        <taxon>Eurotiales</taxon>
        <taxon>Aspergillaceae</taxon>
        <taxon>Aspergillus</taxon>
        <taxon>Aspergillus subgen. Circumdati</taxon>
    </lineage>
</organism>
<accession>A0A395H0B7</accession>
<sequence length="206" mass="23893">METVNPLLFVNPPLSPNCLNPLYQFQPQLGGELTGELSPYFAGNRIFLRLHRNVGKSRTVVCRIIHVFEPFDTACVVAISIERPPLGLEGMLVVKMFDRRFATSQRLKHGCAYWSRDIEVKFREFIRGRESGSFLANLSTKVPSEEGQKHWRVGRREAHIAAVMRRYYITEMETYHRVRALQGAYVPRCFGSVHLSWDCRMYRDIL</sequence>
<dbReference type="EMBL" id="KZ824436">
    <property type="protein sequence ID" value="RAL01272.1"/>
    <property type="molecule type" value="Genomic_DNA"/>
</dbReference>
<keyword evidence="2" id="KW-1185">Reference proteome</keyword>